<keyword evidence="4 8" id="KW-0812">Transmembrane</keyword>
<accession>A0AA39FBF0</accession>
<feature type="transmembrane region" description="Helical" evidence="8">
    <location>
        <begin position="37"/>
        <end position="55"/>
    </location>
</feature>
<dbReference type="Proteomes" id="UP001168990">
    <property type="component" value="Unassembled WGS sequence"/>
</dbReference>
<evidence type="ECO:0000256" key="2">
    <source>
        <dbReference type="ARBA" id="ARBA00005887"/>
    </source>
</evidence>
<reference evidence="10" key="2">
    <citation type="submission" date="2023-03" db="EMBL/GenBank/DDBJ databases">
        <authorList>
            <person name="Inwood S.N."/>
            <person name="Skelly J.G."/>
            <person name="Guhlin J."/>
            <person name="Harrop T.W.R."/>
            <person name="Goldson S.G."/>
            <person name="Dearden P.K."/>
        </authorList>
    </citation>
    <scope>NUCLEOTIDE SEQUENCE</scope>
    <source>
        <strain evidence="10">Irish</strain>
        <tissue evidence="10">Whole body</tissue>
    </source>
</reference>
<evidence type="ECO:0000256" key="1">
    <source>
        <dbReference type="ARBA" id="ARBA00004141"/>
    </source>
</evidence>
<comment type="subcellular location">
    <subcellularLocation>
        <location evidence="8">Cell membrane</location>
        <topology evidence="8">Multi-pass membrane protein</topology>
    </subcellularLocation>
    <subcellularLocation>
        <location evidence="1">Membrane</location>
        <topology evidence="1">Multi-pass membrane protein</topology>
    </subcellularLocation>
</comment>
<feature type="transmembrane region" description="Helical" evidence="8">
    <location>
        <begin position="345"/>
        <end position="363"/>
    </location>
</feature>
<keyword evidence="11" id="KW-1185">Reference proteome</keyword>
<dbReference type="InterPro" id="IPR024041">
    <property type="entry name" value="NH4_transpt_AmtB-like_dom"/>
</dbReference>
<dbReference type="FunFam" id="1.10.3430.10:FF:000008">
    <property type="entry name" value="Ammonium transporter"/>
    <property type="match status" value="1"/>
</dbReference>
<evidence type="ECO:0000256" key="4">
    <source>
        <dbReference type="ARBA" id="ARBA00022692"/>
    </source>
</evidence>
<dbReference type="GO" id="GO:0097272">
    <property type="term" value="P:ammonium homeostasis"/>
    <property type="evidence" value="ECO:0007669"/>
    <property type="project" value="TreeGrafter"/>
</dbReference>
<name>A0AA39FBF0_9HYME</name>
<organism evidence="10 11">
    <name type="scientific">Microctonus aethiopoides</name>
    <dbReference type="NCBI Taxonomy" id="144406"/>
    <lineage>
        <taxon>Eukaryota</taxon>
        <taxon>Metazoa</taxon>
        <taxon>Ecdysozoa</taxon>
        <taxon>Arthropoda</taxon>
        <taxon>Hexapoda</taxon>
        <taxon>Insecta</taxon>
        <taxon>Pterygota</taxon>
        <taxon>Neoptera</taxon>
        <taxon>Endopterygota</taxon>
        <taxon>Hymenoptera</taxon>
        <taxon>Apocrita</taxon>
        <taxon>Ichneumonoidea</taxon>
        <taxon>Braconidae</taxon>
        <taxon>Euphorinae</taxon>
        <taxon>Microctonus</taxon>
    </lineage>
</organism>
<feature type="transmembrane region" description="Helical" evidence="8">
    <location>
        <begin position="191"/>
        <end position="208"/>
    </location>
</feature>
<feature type="transmembrane region" description="Helical" evidence="8">
    <location>
        <begin position="220"/>
        <end position="242"/>
    </location>
</feature>
<feature type="transmembrane region" description="Helical" evidence="8">
    <location>
        <begin position="316"/>
        <end position="333"/>
    </location>
</feature>
<comment type="similarity">
    <text evidence="2 8">Belongs to the ammonia transporter channel (TC 1.A.11.2) family.</text>
</comment>
<evidence type="ECO:0000256" key="7">
    <source>
        <dbReference type="ARBA" id="ARBA00023177"/>
    </source>
</evidence>
<dbReference type="InterPro" id="IPR029020">
    <property type="entry name" value="Ammonium/urea_transptr"/>
</dbReference>
<feature type="domain" description="Ammonium transporter AmtB-like" evidence="9">
    <location>
        <begin position="37"/>
        <end position="435"/>
    </location>
</feature>
<evidence type="ECO:0000256" key="6">
    <source>
        <dbReference type="ARBA" id="ARBA00023136"/>
    </source>
</evidence>
<comment type="caution">
    <text evidence="10">The sequence shown here is derived from an EMBL/GenBank/DDBJ whole genome shotgun (WGS) entry which is preliminary data.</text>
</comment>
<evidence type="ECO:0000313" key="11">
    <source>
        <dbReference type="Proteomes" id="UP001168990"/>
    </source>
</evidence>
<keyword evidence="6 8" id="KW-0472">Membrane</keyword>
<feature type="transmembrane region" description="Helical" evidence="8">
    <location>
        <begin position="293"/>
        <end position="310"/>
    </location>
</feature>
<dbReference type="GO" id="GO:0005886">
    <property type="term" value="C:plasma membrane"/>
    <property type="evidence" value="ECO:0007669"/>
    <property type="project" value="UniProtKB-SubCell"/>
</dbReference>
<dbReference type="PANTHER" id="PTHR11730:SF58">
    <property type="entry name" value="AMMONIUM TRANSPORTER"/>
    <property type="match status" value="1"/>
</dbReference>
<dbReference type="NCBIfam" id="TIGR00836">
    <property type="entry name" value="amt"/>
    <property type="match status" value="1"/>
</dbReference>
<evidence type="ECO:0000256" key="3">
    <source>
        <dbReference type="ARBA" id="ARBA00022448"/>
    </source>
</evidence>
<dbReference type="GO" id="GO:0008519">
    <property type="term" value="F:ammonium channel activity"/>
    <property type="evidence" value="ECO:0007669"/>
    <property type="project" value="InterPro"/>
</dbReference>
<dbReference type="EMBL" id="JAQQBS010001422">
    <property type="protein sequence ID" value="KAK0166457.1"/>
    <property type="molecule type" value="Genomic_DNA"/>
</dbReference>
<feature type="transmembrane region" description="Helical" evidence="8">
    <location>
        <begin position="262"/>
        <end position="281"/>
    </location>
</feature>
<evidence type="ECO:0000313" key="10">
    <source>
        <dbReference type="EMBL" id="KAK0166457.1"/>
    </source>
</evidence>
<keyword evidence="3 8" id="KW-0813">Transport</keyword>
<evidence type="ECO:0000256" key="5">
    <source>
        <dbReference type="ARBA" id="ARBA00022989"/>
    </source>
</evidence>
<keyword evidence="7 8" id="KW-0924">Ammonia transport</keyword>
<dbReference type="AlphaFoldDB" id="A0AA39FBF0"/>
<dbReference type="Gene3D" id="1.10.3430.10">
    <property type="entry name" value="Ammonium transporter AmtB like domains"/>
    <property type="match status" value="1"/>
</dbReference>
<evidence type="ECO:0000256" key="8">
    <source>
        <dbReference type="RuleBase" id="RU362002"/>
    </source>
</evidence>
<dbReference type="Pfam" id="PF00909">
    <property type="entry name" value="Ammonium_transp"/>
    <property type="match status" value="1"/>
</dbReference>
<proteinExistence type="inferred from homology"/>
<protein>
    <recommendedName>
        <fullName evidence="8">Ammonium transporter</fullName>
    </recommendedName>
</protein>
<dbReference type="SUPFAM" id="SSF111352">
    <property type="entry name" value="Ammonium transporter"/>
    <property type="match status" value="1"/>
</dbReference>
<sequence>MNMNNISELNVNESLITNETRRYIGSLYNIGKEDSNWIVTSSFIIFTMQTGFGMLESGCVSLKNEVNIMMKNVVDISLGGLTYWAFGFGMSFGLGPPTNPFIGTSGFLIDPFVNDELMGPICAAFIFQLSFATTSTTIVSGAMAERCNFKAYCLFSFLNTIIYCVPAGWVWGDHGFLKNLGAVDIAGSGTVHLVGGVSALACAIMLGPRLGRYDNGFEPLPLGCPVNAIMGLFVLWWGWLAFNSGSTYGITGEKWKYAARSAVSTIMASIGGGIVGLGFSLSNSKGIDILSQINGILGALVAVTGGCFLYQARDAIIVGIIGGFITCISMPLLDKIKIDDPVGASATHGASGLWGIIAVGLFADDPKPLNTTGGKSGLFKGGGWYLLGIQCLTNLCLAIWAFTMTIILLWFVDKLIPIRMNPQDELLGADLVEHRIKHTKIGVSRALSALRPFTGHNDLQQVIGVGINPGHESYLIKYTRSKRLKNMMKMMSKKNRNGLSSGNLKITPLDTFKETKPSNVTQIAWRY</sequence>
<dbReference type="PANTHER" id="PTHR11730">
    <property type="entry name" value="AMMONIUM TRANSPORTER"/>
    <property type="match status" value="1"/>
</dbReference>
<feature type="transmembrane region" description="Helical" evidence="8">
    <location>
        <begin position="151"/>
        <end position="171"/>
    </location>
</feature>
<feature type="transmembrane region" description="Helical" evidence="8">
    <location>
        <begin position="117"/>
        <end position="139"/>
    </location>
</feature>
<feature type="transmembrane region" description="Helical" evidence="8">
    <location>
        <begin position="383"/>
        <end position="412"/>
    </location>
</feature>
<reference evidence="10" key="1">
    <citation type="journal article" date="2023" name="bioRxiv">
        <title>Scaffold-level genome assemblies of two parasitoid biocontrol wasps reveal the parthenogenesis mechanism and an associated novel virus.</title>
        <authorList>
            <person name="Inwood S."/>
            <person name="Skelly J."/>
            <person name="Guhlin J."/>
            <person name="Harrop T."/>
            <person name="Goldson S."/>
            <person name="Dearden P."/>
        </authorList>
    </citation>
    <scope>NUCLEOTIDE SEQUENCE</scope>
    <source>
        <strain evidence="10">Irish</strain>
        <tissue evidence="10">Whole body</tissue>
    </source>
</reference>
<keyword evidence="5 8" id="KW-1133">Transmembrane helix</keyword>
<evidence type="ECO:0000259" key="9">
    <source>
        <dbReference type="Pfam" id="PF00909"/>
    </source>
</evidence>
<feature type="transmembrane region" description="Helical" evidence="8">
    <location>
        <begin position="76"/>
        <end position="97"/>
    </location>
</feature>
<dbReference type="InterPro" id="IPR001905">
    <property type="entry name" value="Ammonium_transpt"/>
</dbReference>
<gene>
    <name evidence="10" type="ORF">PV328_004877</name>
</gene>